<dbReference type="SUPFAM" id="SSF50324">
    <property type="entry name" value="Inorganic pyrophosphatase"/>
    <property type="match status" value="1"/>
</dbReference>
<keyword evidence="5 7" id="KW-0460">Magnesium</keyword>
<dbReference type="Gene3D" id="3.90.80.10">
    <property type="entry name" value="Inorganic pyrophosphatase"/>
    <property type="match status" value="1"/>
</dbReference>
<evidence type="ECO:0000256" key="1">
    <source>
        <dbReference type="ARBA" id="ARBA00001946"/>
    </source>
</evidence>
<dbReference type="CDD" id="cd00412">
    <property type="entry name" value="pyrophosphatase"/>
    <property type="match status" value="1"/>
</dbReference>
<comment type="subcellular location">
    <subcellularLocation>
        <location evidence="7">Cytoplasm</location>
    </subcellularLocation>
</comment>
<evidence type="ECO:0000256" key="2">
    <source>
        <dbReference type="ARBA" id="ARBA00022490"/>
    </source>
</evidence>
<comment type="catalytic activity">
    <reaction evidence="6 7">
        <text>diphosphate + H2O = 2 phosphate + H(+)</text>
        <dbReference type="Rhea" id="RHEA:24576"/>
        <dbReference type="ChEBI" id="CHEBI:15377"/>
        <dbReference type="ChEBI" id="CHEBI:15378"/>
        <dbReference type="ChEBI" id="CHEBI:33019"/>
        <dbReference type="ChEBI" id="CHEBI:43474"/>
        <dbReference type="EC" id="3.6.1.1"/>
    </reaction>
</comment>
<name>A0A809S6N5_9BACT</name>
<reference evidence="8" key="1">
    <citation type="journal article" name="DNA Res.">
        <title>The physiological potential of anammox bacteria as revealed by their core genome structure.</title>
        <authorList>
            <person name="Okubo T."/>
            <person name="Toyoda A."/>
            <person name="Fukuhara K."/>
            <person name="Uchiyama I."/>
            <person name="Harigaya Y."/>
            <person name="Kuroiwa M."/>
            <person name="Suzuki T."/>
            <person name="Murakami Y."/>
            <person name="Suwa Y."/>
            <person name="Takami H."/>
        </authorList>
    </citation>
    <scope>NUCLEOTIDE SEQUENCE</scope>
    <source>
        <strain evidence="8">317325-2</strain>
    </source>
</reference>
<keyword evidence="3 7" id="KW-0479">Metal-binding</keyword>
<dbReference type="GO" id="GO:0000287">
    <property type="term" value="F:magnesium ion binding"/>
    <property type="evidence" value="ECO:0007669"/>
    <property type="project" value="UniProtKB-UniRule"/>
</dbReference>
<keyword evidence="2 7" id="KW-0963">Cytoplasm</keyword>
<feature type="binding site" evidence="7">
    <location>
        <position position="43"/>
    </location>
    <ligand>
        <name>substrate</name>
    </ligand>
</feature>
<comment type="subunit">
    <text evidence="7">Homohexamer.</text>
</comment>
<feature type="binding site" evidence="7">
    <location>
        <position position="139"/>
    </location>
    <ligand>
        <name>substrate</name>
    </ligand>
</feature>
<dbReference type="KEGG" id="npy:NPRO_24010"/>
<dbReference type="HAMAP" id="MF_00209">
    <property type="entry name" value="Inorganic_PPase"/>
    <property type="match status" value="1"/>
</dbReference>
<feature type="binding site" evidence="7">
    <location>
        <position position="29"/>
    </location>
    <ligand>
        <name>substrate</name>
    </ligand>
</feature>
<evidence type="ECO:0000256" key="7">
    <source>
        <dbReference type="HAMAP-Rule" id="MF_00209"/>
    </source>
</evidence>
<comment type="function">
    <text evidence="7">Catalyzes the hydrolysis of inorganic pyrophosphate (PPi) forming two phosphate ions.</text>
</comment>
<comment type="similarity">
    <text evidence="7">Belongs to the PPase family.</text>
</comment>
<dbReference type="GO" id="GO:0004427">
    <property type="term" value="F:inorganic diphosphate phosphatase activity"/>
    <property type="evidence" value="ECO:0007669"/>
    <property type="project" value="UniProtKB-UniRule"/>
</dbReference>
<feature type="binding site" evidence="7">
    <location>
        <position position="70"/>
    </location>
    <ligand>
        <name>Mg(2+)</name>
        <dbReference type="ChEBI" id="CHEBI:18420"/>
        <label>2</label>
    </ligand>
</feature>
<feature type="binding site" evidence="7">
    <location>
        <position position="65"/>
    </location>
    <ligand>
        <name>Mg(2+)</name>
        <dbReference type="ChEBI" id="CHEBI:18420"/>
        <label>1</label>
    </ligand>
</feature>
<dbReference type="InterPro" id="IPR008162">
    <property type="entry name" value="Pyrophosphatase"/>
</dbReference>
<evidence type="ECO:0000256" key="6">
    <source>
        <dbReference type="ARBA" id="ARBA00047820"/>
    </source>
</evidence>
<evidence type="ECO:0000313" key="9">
    <source>
        <dbReference type="Proteomes" id="UP000662873"/>
    </source>
</evidence>
<dbReference type="Pfam" id="PF00719">
    <property type="entry name" value="Pyrophosphatase"/>
    <property type="match status" value="1"/>
</dbReference>
<accession>A0A809S6N5</accession>
<gene>
    <name evidence="7" type="primary">ppa</name>
    <name evidence="8" type="ORF">NPRO_24010</name>
</gene>
<dbReference type="GO" id="GO:0006796">
    <property type="term" value="P:phosphate-containing compound metabolic process"/>
    <property type="evidence" value="ECO:0007669"/>
    <property type="project" value="InterPro"/>
</dbReference>
<organism evidence="8 9">
    <name type="scientific">Candidatus Nitrosymbiomonas proteolyticus</name>
    <dbReference type="NCBI Taxonomy" id="2608984"/>
    <lineage>
        <taxon>Bacteria</taxon>
        <taxon>Bacillati</taxon>
        <taxon>Armatimonadota</taxon>
        <taxon>Armatimonadota incertae sedis</taxon>
        <taxon>Candidatus Nitrosymbiomonas</taxon>
    </lineage>
</organism>
<evidence type="ECO:0000313" key="8">
    <source>
        <dbReference type="EMBL" id="BBO24806.1"/>
    </source>
</evidence>
<evidence type="ECO:0000256" key="5">
    <source>
        <dbReference type="ARBA" id="ARBA00022842"/>
    </source>
</evidence>
<dbReference type="PROSITE" id="PS00387">
    <property type="entry name" value="PPASE"/>
    <property type="match status" value="1"/>
</dbReference>
<evidence type="ECO:0000256" key="4">
    <source>
        <dbReference type="ARBA" id="ARBA00022801"/>
    </source>
</evidence>
<feature type="binding site" evidence="7">
    <location>
        <position position="70"/>
    </location>
    <ligand>
        <name>Mg(2+)</name>
        <dbReference type="ChEBI" id="CHEBI:18420"/>
        <label>1</label>
    </ligand>
</feature>
<proteinExistence type="inferred from homology"/>
<dbReference type="PANTHER" id="PTHR10286">
    <property type="entry name" value="INORGANIC PYROPHOSPHATASE"/>
    <property type="match status" value="1"/>
</dbReference>
<dbReference type="GO" id="GO:0005737">
    <property type="term" value="C:cytoplasm"/>
    <property type="evidence" value="ECO:0007669"/>
    <property type="project" value="UniProtKB-SubCell"/>
</dbReference>
<dbReference type="FunFam" id="3.90.80.10:FF:000003">
    <property type="entry name" value="Inorganic pyrophosphatase"/>
    <property type="match status" value="1"/>
</dbReference>
<feature type="binding site" evidence="7">
    <location>
        <position position="55"/>
    </location>
    <ligand>
        <name>substrate</name>
    </ligand>
</feature>
<evidence type="ECO:0000256" key="3">
    <source>
        <dbReference type="ARBA" id="ARBA00022723"/>
    </source>
</evidence>
<protein>
    <recommendedName>
        <fullName evidence="7">Inorganic pyrophosphatase</fullName>
        <ecNumber evidence="7">3.6.1.1</ecNumber>
    </recommendedName>
    <alternativeName>
        <fullName evidence="7">Pyrophosphate phospho-hydrolase</fullName>
        <shortName evidence="7">PPase</shortName>
    </alternativeName>
</protein>
<comment type="cofactor">
    <cofactor evidence="1 7">
        <name>Mg(2+)</name>
        <dbReference type="ChEBI" id="CHEBI:18420"/>
    </cofactor>
</comment>
<dbReference type="EC" id="3.6.1.1" evidence="7"/>
<dbReference type="Proteomes" id="UP000662873">
    <property type="component" value="Chromosome"/>
</dbReference>
<keyword evidence="4 7" id="KW-0378">Hydrolase</keyword>
<dbReference type="AlphaFoldDB" id="A0A809S6N5"/>
<feature type="binding site" evidence="7">
    <location>
        <position position="102"/>
    </location>
    <ligand>
        <name>Mg(2+)</name>
        <dbReference type="ChEBI" id="CHEBI:18420"/>
        <label>1</label>
    </ligand>
</feature>
<dbReference type="InterPro" id="IPR036649">
    <property type="entry name" value="Pyrophosphatase_sf"/>
</dbReference>
<dbReference type="EMBL" id="AP021858">
    <property type="protein sequence ID" value="BBO24806.1"/>
    <property type="molecule type" value="Genomic_DNA"/>
</dbReference>
<sequence>MSLLNVPIGPNAPGVFNTIIEIPKGSTNKYEFDTELGTFRLDRVLFSPLFYPFDYGFIPQTHYVDGDPIDVLVLVSHPTFPGCVVEAKAIGVLKMRDEKGSDEKIICVATKDPRYAMRKSLNDLQEHTRKELVHFFEVYKTLEEKSVEVLGWEDVATAVEIIEKYRTDR</sequence>